<dbReference type="InterPro" id="IPR051581">
    <property type="entry name" value="Ca-bind"/>
</dbReference>
<dbReference type="AlphaFoldDB" id="A0A0G4EQF7"/>
<keyword evidence="1" id="KW-0479">Metal-binding</keyword>
<keyword evidence="3" id="KW-0106">Calcium</keyword>
<dbReference type="Proteomes" id="UP000041254">
    <property type="component" value="Unassembled WGS sequence"/>
</dbReference>
<evidence type="ECO:0000256" key="2">
    <source>
        <dbReference type="ARBA" id="ARBA00022737"/>
    </source>
</evidence>
<keyword evidence="2" id="KW-0677">Repeat</keyword>
<dbReference type="InterPro" id="IPR002048">
    <property type="entry name" value="EF_hand_dom"/>
</dbReference>
<dbReference type="OrthoDB" id="440719at2759"/>
<feature type="compositionally biased region" description="Basic and acidic residues" evidence="4">
    <location>
        <begin position="1021"/>
        <end position="1042"/>
    </location>
</feature>
<accession>A0A0G4EQF7</accession>
<dbReference type="PROSITE" id="PS00018">
    <property type="entry name" value="EF_HAND_1"/>
    <property type="match status" value="1"/>
</dbReference>
<reference evidence="6 7" key="1">
    <citation type="submission" date="2014-11" db="EMBL/GenBank/DDBJ databases">
        <authorList>
            <person name="Zhu J."/>
            <person name="Qi W."/>
            <person name="Song R."/>
        </authorList>
    </citation>
    <scope>NUCLEOTIDE SEQUENCE [LARGE SCALE GENOMIC DNA]</scope>
</reference>
<dbReference type="PANTHER" id="PTHR34524">
    <property type="entry name" value="CALCYPHOSIN"/>
    <property type="match status" value="1"/>
</dbReference>
<feature type="compositionally biased region" description="Basic and acidic residues" evidence="4">
    <location>
        <begin position="161"/>
        <end position="176"/>
    </location>
</feature>
<gene>
    <name evidence="6" type="ORF">Vbra_20753</name>
</gene>
<dbReference type="SUPFAM" id="SSF47473">
    <property type="entry name" value="EF-hand"/>
    <property type="match status" value="1"/>
</dbReference>
<dbReference type="Gene3D" id="1.10.238.10">
    <property type="entry name" value="EF-hand"/>
    <property type="match status" value="2"/>
</dbReference>
<evidence type="ECO:0000259" key="5">
    <source>
        <dbReference type="PROSITE" id="PS50222"/>
    </source>
</evidence>
<evidence type="ECO:0000256" key="4">
    <source>
        <dbReference type="SAM" id="MobiDB-lite"/>
    </source>
</evidence>
<sequence>MTLGKLKKGRVRRSGASNRAPDSRIPQEPIHFSAEEPSTFRFDLDRRKNFDATLRGFAFNAKGVPEWLKDRKKERETKQQIQPTYDPEKSLRLSASDFSMTNMLGRAVVPTVHAEPSAIAKVPGNKLLNSTMSTTFSATSQSSASATRKGLTAEKWSPKHWHSDPECFREPLERDTPGSPVWNSSASSKQARRGKHYDRLMRTCASPEEAEEPTEQDEDRSKKELTRFVDYASGIEGEPGEDEGEDEEAFDDWQIRLRALPEFSKISVLKGREEERKVDINRTKTLRKMLRERYAGRQKLAGVWFANTDRAPGYMLPQDLQDLVDKMGVQASLAECRTLIAAVDRDDKGAATFSEFNHLIFSTQLPLEPHKGAAGAQGSFNHRQARNLIRTLTAKLGAMPREFWQVDVNDEGHITLPQFDTALKRAVKGLSCEAVDWLWHKALQLQKREKAEPGITVAQGKKALRASLTHPDLDEAEQAQQQQQEGEEGSSPREGQLPSAVSSGADEHATLDWRGFLKTIAAYEHMHRPLTPPTIQSELSVKRLIDRTLPVTTVAPQLLDVLEDDSKNKEVKLVGGKLTTKTLETSWKPQDCGMKTLNYVEQLRLKAWRCKRALQQALPESMLKSILQDKPLIKRSDLEKIIVQEVKKIKRKLTQDMLPDGAGTAQAETTRPPAEELRPPAESEFGNVIRIDSAEGLTESQRKRLVPLPVGATLAPKEGALARIVSPGYSPSRAEAGTIKEKAMAYRPELEEALLANRGSGAMGFDHPLTVNFKGGGVKPVDTYLAPSDIQAFLVTQKANKHDEIDVRDLVNNLYHRTAGGYREDHQYQDALEPSLRQLRPHAMPVGGEVSQRDAGASPAPTYLHPRMQRLMAALQDAVAEKKRASDAAKPSKMFRRLNMDGDGYVDLEDLTRAAQQYKIAAAPEDLRDLMHALDESHNGSVDIGEFTRNFQVVEGSWGDKMRKTARVVPQRQDEAVMAARLTTHPKDTEAAEAQAVDQPSVSALQLICCRIKGEYEETKEQVAMKKPPGRFDRTRYDDHTKPLVQPSQPCGLTIDPSLRFSSSYTSTFNAMGAYDPMNVSLTDAQKKEHLAALRVERKRLKAEEYEDQKVVQQSCLGDMQAKRAALKALNRLAHERRARHM</sequence>
<evidence type="ECO:0000256" key="1">
    <source>
        <dbReference type="ARBA" id="ARBA00022723"/>
    </source>
</evidence>
<dbReference type="CDD" id="cd00051">
    <property type="entry name" value="EFh"/>
    <property type="match status" value="1"/>
</dbReference>
<feature type="compositionally biased region" description="Low complexity" evidence="4">
    <location>
        <begin position="136"/>
        <end position="147"/>
    </location>
</feature>
<feature type="domain" description="EF-hand" evidence="5">
    <location>
        <begin position="331"/>
        <end position="366"/>
    </location>
</feature>
<evidence type="ECO:0000313" key="6">
    <source>
        <dbReference type="EMBL" id="CEL99701.1"/>
    </source>
</evidence>
<feature type="region of interest" description="Disordered" evidence="4">
    <location>
        <begin position="1"/>
        <end position="32"/>
    </location>
</feature>
<dbReference type="PANTHER" id="PTHR34524:SF1">
    <property type="entry name" value="CILIA- AND FLAGELLA-ASSOCIATED PROTEIN 68"/>
    <property type="match status" value="1"/>
</dbReference>
<feature type="domain" description="EF-hand" evidence="5">
    <location>
        <begin position="922"/>
        <end position="957"/>
    </location>
</feature>
<protein>
    <recommendedName>
        <fullName evidence="5">EF-hand domain-containing protein</fullName>
    </recommendedName>
</protein>
<dbReference type="InterPro" id="IPR018247">
    <property type="entry name" value="EF_Hand_1_Ca_BS"/>
</dbReference>
<dbReference type="GO" id="GO:0005509">
    <property type="term" value="F:calcium ion binding"/>
    <property type="evidence" value="ECO:0007669"/>
    <property type="project" value="InterPro"/>
</dbReference>
<dbReference type="InParanoid" id="A0A0G4EQF7"/>
<name>A0A0G4EQF7_VITBC</name>
<dbReference type="InterPro" id="IPR011992">
    <property type="entry name" value="EF-hand-dom_pair"/>
</dbReference>
<evidence type="ECO:0000313" key="7">
    <source>
        <dbReference type="Proteomes" id="UP000041254"/>
    </source>
</evidence>
<feature type="region of interest" description="Disordered" evidence="4">
    <location>
        <begin position="1021"/>
        <end position="1049"/>
    </location>
</feature>
<feature type="domain" description="EF-hand" evidence="5">
    <location>
        <begin position="886"/>
        <end position="921"/>
    </location>
</feature>
<feature type="compositionally biased region" description="Acidic residues" evidence="4">
    <location>
        <begin position="208"/>
        <end position="218"/>
    </location>
</feature>
<dbReference type="PROSITE" id="PS50222">
    <property type="entry name" value="EF_HAND_2"/>
    <property type="match status" value="3"/>
</dbReference>
<feature type="compositionally biased region" description="Basic residues" evidence="4">
    <location>
        <begin position="1"/>
        <end position="13"/>
    </location>
</feature>
<organism evidence="6 7">
    <name type="scientific">Vitrella brassicaformis (strain CCMP3155)</name>
    <dbReference type="NCBI Taxonomy" id="1169540"/>
    <lineage>
        <taxon>Eukaryota</taxon>
        <taxon>Sar</taxon>
        <taxon>Alveolata</taxon>
        <taxon>Colpodellida</taxon>
        <taxon>Vitrellaceae</taxon>
        <taxon>Vitrella</taxon>
    </lineage>
</organism>
<dbReference type="STRING" id="1169540.A0A0G4EQF7"/>
<feature type="region of interest" description="Disordered" evidence="4">
    <location>
        <begin position="136"/>
        <end position="246"/>
    </location>
</feature>
<dbReference type="VEuPathDB" id="CryptoDB:Vbra_20753"/>
<dbReference type="EMBL" id="CDMY01000286">
    <property type="protein sequence ID" value="CEL99701.1"/>
    <property type="molecule type" value="Genomic_DNA"/>
</dbReference>
<keyword evidence="7" id="KW-1185">Reference proteome</keyword>
<feature type="region of interest" description="Disordered" evidence="4">
    <location>
        <begin position="657"/>
        <end position="679"/>
    </location>
</feature>
<proteinExistence type="predicted"/>
<feature type="region of interest" description="Disordered" evidence="4">
    <location>
        <begin position="474"/>
        <end position="505"/>
    </location>
</feature>
<evidence type="ECO:0000256" key="3">
    <source>
        <dbReference type="ARBA" id="ARBA00022837"/>
    </source>
</evidence>